<proteinExistence type="predicted"/>
<accession>A0ACA9KJS0</accession>
<comment type="caution">
    <text evidence="1">The sequence shown here is derived from an EMBL/GenBank/DDBJ whole genome shotgun (WGS) entry which is preliminary data.</text>
</comment>
<sequence length="160" mass="19645">MSKNNFIIEDSEREVVSVLILKSEFYDVMIEVYKKLLLNEKNDIMKLVKERELKRRSIAEECIKNINSLRQTFRFYPIELEDQSIKISPSEQEVVFENKDRIYYDIITEYESWFFLKQIKTKEYYSRLFELIEEKKNEDNYSKFCRLNDFETIVNERELK</sequence>
<gene>
    <name evidence="1" type="ORF">RPERSI_LOCUS769</name>
</gene>
<name>A0ACA9KJS0_9GLOM</name>
<feature type="non-terminal residue" evidence="1">
    <location>
        <position position="160"/>
    </location>
</feature>
<protein>
    <submittedName>
        <fullName evidence="1">21535_t:CDS:1</fullName>
    </submittedName>
</protein>
<reference evidence="1" key="1">
    <citation type="submission" date="2021-06" db="EMBL/GenBank/DDBJ databases">
        <authorList>
            <person name="Kallberg Y."/>
            <person name="Tangrot J."/>
            <person name="Rosling A."/>
        </authorList>
    </citation>
    <scope>NUCLEOTIDE SEQUENCE</scope>
    <source>
        <strain evidence="1">MA461A</strain>
    </source>
</reference>
<dbReference type="EMBL" id="CAJVQC010000622">
    <property type="protein sequence ID" value="CAG8475839.1"/>
    <property type="molecule type" value="Genomic_DNA"/>
</dbReference>
<evidence type="ECO:0000313" key="2">
    <source>
        <dbReference type="Proteomes" id="UP000789920"/>
    </source>
</evidence>
<keyword evidence="2" id="KW-1185">Reference proteome</keyword>
<organism evidence="1 2">
    <name type="scientific">Racocetra persica</name>
    <dbReference type="NCBI Taxonomy" id="160502"/>
    <lineage>
        <taxon>Eukaryota</taxon>
        <taxon>Fungi</taxon>
        <taxon>Fungi incertae sedis</taxon>
        <taxon>Mucoromycota</taxon>
        <taxon>Glomeromycotina</taxon>
        <taxon>Glomeromycetes</taxon>
        <taxon>Diversisporales</taxon>
        <taxon>Gigasporaceae</taxon>
        <taxon>Racocetra</taxon>
    </lineage>
</organism>
<evidence type="ECO:0000313" key="1">
    <source>
        <dbReference type="EMBL" id="CAG8475839.1"/>
    </source>
</evidence>
<dbReference type="Proteomes" id="UP000789920">
    <property type="component" value="Unassembled WGS sequence"/>
</dbReference>